<dbReference type="GO" id="GO:0003824">
    <property type="term" value="F:catalytic activity"/>
    <property type="evidence" value="ECO:0007669"/>
    <property type="project" value="InterPro"/>
</dbReference>
<name>A0A485LG35_9STRA</name>
<dbReference type="InterPro" id="IPR036928">
    <property type="entry name" value="AS_sf"/>
</dbReference>
<dbReference type="SUPFAM" id="SSF75304">
    <property type="entry name" value="Amidase signature (AS) enzymes"/>
    <property type="match status" value="1"/>
</dbReference>
<dbReference type="InterPro" id="IPR000120">
    <property type="entry name" value="Amidase"/>
</dbReference>
<dbReference type="Gene3D" id="3.90.1300.10">
    <property type="entry name" value="Amidase signature (AS) domain"/>
    <property type="match status" value="1"/>
</dbReference>
<dbReference type="AlphaFoldDB" id="A0A485LG35"/>
<dbReference type="InterPro" id="IPR023631">
    <property type="entry name" value="Amidase_dom"/>
</dbReference>
<evidence type="ECO:0000313" key="4">
    <source>
        <dbReference type="Proteomes" id="UP000332933"/>
    </source>
</evidence>
<evidence type="ECO:0000313" key="2">
    <source>
        <dbReference type="EMBL" id="KAF0689419.1"/>
    </source>
</evidence>
<organism evidence="3 4">
    <name type="scientific">Aphanomyces stellatus</name>
    <dbReference type="NCBI Taxonomy" id="120398"/>
    <lineage>
        <taxon>Eukaryota</taxon>
        <taxon>Sar</taxon>
        <taxon>Stramenopiles</taxon>
        <taxon>Oomycota</taxon>
        <taxon>Saprolegniomycetes</taxon>
        <taxon>Saprolegniales</taxon>
        <taxon>Verrucalvaceae</taxon>
        <taxon>Aphanomyces</taxon>
    </lineage>
</organism>
<dbReference type="Proteomes" id="UP000332933">
    <property type="component" value="Unassembled WGS sequence"/>
</dbReference>
<reference evidence="2" key="2">
    <citation type="submission" date="2019-06" db="EMBL/GenBank/DDBJ databases">
        <title>Genomics analysis of Aphanomyces spp. identifies a new class of oomycete effector associated with host adaptation.</title>
        <authorList>
            <person name="Gaulin E."/>
        </authorList>
    </citation>
    <scope>NUCLEOTIDE SEQUENCE</scope>
    <source>
        <strain evidence="2">CBS 578.67</strain>
    </source>
</reference>
<dbReference type="Pfam" id="PF01425">
    <property type="entry name" value="Amidase"/>
    <property type="match status" value="1"/>
</dbReference>
<dbReference type="PANTHER" id="PTHR11895:SF67">
    <property type="entry name" value="AMIDASE DOMAIN-CONTAINING PROTEIN"/>
    <property type="match status" value="1"/>
</dbReference>
<dbReference type="EMBL" id="VJMH01006450">
    <property type="protein sequence ID" value="KAF0689419.1"/>
    <property type="molecule type" value="Genomic_DNA"/>
</dbReference>
<dbReference type="EMBL" id="CAADRA010006471">
    <property type="protein sequence ID" value="VFT95848.1"/>
    <property type="molecule type" value="Genomic_DNA"/>
</dbReference>
<reference evidence="3 4" key="1">
    <citation type="submission" date="2019-03" db="EMBL/GenBank/DDBJ databases">
        <authorList>
            <person name="Gaulin E."/>
            <person name="Dumas B."/>
        </authorList>
    </citation>
    <scope>NUCLEOTIDE SEQUENCE [LARGE SCALE GENOMIC DNA]</scope>
    <source>
        <strain evidence="3">CBS 568.67</strain>
    </source>
</reference>
<protein>
    <submittedName>
        <fullName evidence="3">Aste57867_19125 protein</fullName>
    </submittedName>
</protein>
<feature type="domain" description="Amidase" evidence="1">
    <location>
        <begin position="160"/>
        <end position="585"/>
    </location>
</feature>
<gene>
    <name evidence="3" type="primary">Aste57867_19125</name>
    <name evidence="2" type="ORF">As57867_019061</name>
    <name evidence="3" type="ORF">ASTE57867_19125</name>
</gene>
<keyword evidence="4" id="KW-1185">Reference proteome</keyword>
<evidence type="ECO:0000313" key="3">
    <source>
        <dbReference type="EMBL" id="VFT95848.1"/>
    </source>
</evidence>
<evidence type="ECO:0000259" key="1">
    <source>
        <dbReference type="Pfam" id="PF01425"/>
    </source>
</evidence>
<dbReference type="OrthoDB" id="566138at2759"/>
<dbReference type="PANTHER" id="PTHR11895">
    <property type="entry name" value="TRANSAMIDASE"/>
    <property type="match status" value="1"/>
</dbReference>
<accession>A0A485LG35</accession>
<sequence length="617" mass="65934">MQIPWLSALAVGFVAIFIVLHGDVHVSSQDVLHVKYAATPGVVDLLDIHMPVLTGPALRYFAILSGVPVLGPLISQYLKRVNQMYQVRELAALVDDAPIYYPLHYPSAAERQHHGAQLTDLTYRSPTHPDDSVFFTRHSIQDYTDAYASGRVTPLQVARAVLAAIDASNTAAIPLRAVIAFHRDDILNQARASTARYAAGTPSGPLDGVPVLVKDETDVRGYNTTGGTSFIHEFFGPATYDALSVARMRRAGALVVGKTNLHEVGLGVTGLNNAHGATRNAFSSGHMSMGSSSGSAAAVAAGIVPLALGCDGGGSVRIPAAMNGVVGLKATFMRIPLLVRGAPSSANNGPIAATVQDIALAYAVLGGADADVPMSSVQPPVHVDLKAMDGVDLSHLRVGVFPAYMATATPEILAQYWTTVRHLESLGATLVNVTIPNLQAIHYSHSMTILGELAQYTDAIYDFYGLFSPEVQVSLRLSRLGFSSVDFVAAQVVRGYATRLWHELFESVDVFLTPTTPITAPELKPEYLTDGLSDLAMTLTIMRFVVLANLIGFPSLAVPMGYESTTGLPTSMLVQAAHWNEDVVLHVARVIEKQAPSHKPVGYYYDILEMAQGEDAT</sequence>
<proteinExistence type="predicted"/>